<evidence type="ECO:0000313" key="6">
    <source>
        <dbReference type="Ensembl" id="ENSCWAP00000001958.1"/>
    </source>
</evidence>
<dbReference type="GO" id="GO:0006412">
    <property type="term" value="P:translation"/>
    <property type="evidence" value="ECO:0007669"/>
    <property type="project" value="InterPro"/>
</dbReference>
<dbReference type="Proteomes" id="UP000694540">
    <property type="component" value="Unplaced"/>
</dbReference>
<dbReference type="FunFam" id="1.10.168.20:FF:000001">
    <property type="entry name" value="40S ribosomal protein S8"/>
    <property type="match status" value="1"/>
</dbReference>
<dbReference type="PANTHER" id="PTHR10394">
    <property type="entry name" value="40S RIBOSOMAL PROTEIN S8"/>
    <property type="match status" value="1"/>
</dbReference>
<dbReference type="InterPro" id="IPR022309">
    <property type="entry name" value="Ribosomal_Se8/biogenesis_NSA2"/>
</dbReference>
<sequence>MGPASTPLLPHVDISWDNWPKRRKTRSKRKPHHENWTYELGRPAANTKTGPAAYTQSVCGECCTRKTRIIDVVYNASNTEPVPTKTLVKNCTVLTGNTPYREWYESHCAPPLGRKREAELTPEEEEILNKKRSEKIQKKYDERKKNAKFSSLLEEQFRQGKLLACITSRPGQCGRADGYVLEGKELEFYQGPEIK</sequence>
<dbReference type="InterPro" id="IPR042563">
    <property type="entry name" value="Ribosomal_protein_eS8_euk"/>
</dbReference>
<accession>A0A8C3VHQ3</accession>
<dbReference type="GO" id="GO:1990904">
    <property type="term" value="C:ribonucleoprotein complex"/>
    <property type="evidence" value="ECO:0007669"/>
    <property type="project" value="UniProtKB-KW"/>
</dbReference>
<evidence type="ECO:0000256" key="3">
    <source>
        <dbReference type="ARBA" id="ARBA00023274"/>
    </source>
</evidence>
<dbReference type="GO" id="GO:0003735">
    <property type="term" value="F:structural constituent of ribosome"/>
    <property type="evidence" value="ECO:0007669"/>
    <property type="project" value="InterPro"/>
</dbReference>
<dbReference type="Gene3D" id="2.40.10.310">
    <property type="match status" value="1"/>
</dbReference>
<evidence type="ECO:0000256" key="4">
    <source>
        <dbReference type="ARBA" id="ARBA00035277"/>
    </source>
</evidence>
<evidence type="ECO:0000313" key="7">
    <source>
        <dbReference type="Proteomes" id="UP000694540"/>
    </source>
</evidence>
<evidence type="ECO:0000256" key="1">
    <source>
        <dbReference type="ARBA" id="ARBA00005257"/>
    </source>
</evidence>
<evidence type="ECO:0000256" key="2">
    <source>
        <dbReference type="ARBA" id="ARBA00022980"/>
    </source>
</evidence>
<keyword evidence="3" id="KW-0687">Ribonucleoprotein</keyword>
<reference evidence="6" key="1">
    <citation type="submission" date="2025-08" db="UniProtKB">
        <authorList>
            <consortium name="Ensembl"/>
        </authorList>
    </citation>
    <scope>IDENTIFICATION</scope>
</reference>
<dbReference type="Gene3D" id="1.10.168.20">
    <property type="entry name" value="Ribosomal protein S8e, subdomain"/>
    <property type="match status" value="1"/>
</dbReference>
<dbReference type="GO" id="GO:0005840">
    <property type="term" value="C:ribosome"/>
    <property type="evidence" value="ECO:0007669"/>
    <property type="project" value="UniProtKB-KW"/>
</dbReference>
<dbReference type="Pfam" id="PF01201">
    <property type="entry name" value="Ribosomal_S8e"/>
    <property type="match status" value="1"/>
</dbReference>
<dbReference type="Ensembl" id="ENSCWAT00000002142.1">
    <property type="protein sequence ID" value="ENSCWAP00000001958.1"/>
    <property type="gene ID" value="ENSCWAG00000001611.1"/>
</dbReference>
<dbReference type="GeneTree" id="ENSGT00390000012433"/>
<dbReference type="InterPro" id="IPR001047">
    <property type="entry name" value="Ribosomal_eS8"/>
</dbReference>
<name>A0A8C3VHQ3_9CETA</name>
<evidence type="ECO:0000256" key="5">
    <source>
        <dbReference type="ARBA" id="ARBA00035409"/>
    </source>
</evidence>
<proteinExistence type="inferred from homology"/>
<organism evidence="6 7">
    <name type="scientific">Catagonus wagneri</name>
    <name type="common">Chacoan peccary</name>
    <dbReference type="NCBI Taxonomy" id="51154"/>
    <lineage>
        <taxon>Eukaryota</taxon>
        <taxon>Metazoa</taxon>
        <taxon>Chordata</taxon>
        <taxon>Craniata</taxon>
        <taxon>Vertebrata</taxon>
        <taxon>Euteleostomi</taxon>
        <taxon>Mammalia</taxon>
        <taxon>Eutheria</taxon>
        <taxon>Laurasiatheria</taxon>
        <taxon>Artiodactyla</taxon>
        <taxon>Suina</taxon>
        <taxon>Tayassuidae</taxon>
        <taxon>Catagonus</taxon>
    </lineage>
</organism>
<reference evidence="6" key="2">
    <citation type="submission" date="2025-09" db="UniProtKB">
        <authorList>
            <consortium name="Ensembl"/>
        </authorList>
    </citation>
    <scope>IDENTIFICATION</scope>
</reference>
<keyword evidence="7" id="KW-1185">Reference proteome</keyword>
<keyword evidence="2" id="KW-0689">Ribosomal protein</keyword>
<protein>
    <recommendedName>
        <fullName evidence="4">Small ribosomal subunit protein eS8</fullName>
    </recommendedName>
    <alternativeName>
        <fullName evidence="5">40S ribosomal protein S8</fullName>
    </alternativeName>
</protein>
<dbReference type="AlphaFoldDB" id="A0A8C3VHQ3"/>
<comment type="similarity">
    <text evidence="1">Belongs to the eukaryotic ribosomal protein eS8 family.</text>
</comment>